<dbReference type="OrthoDB" id="5345494at2759"/>
<keyword evidence="2" id="KW-1185">Reference proteome</keyword>
<gene>
    <name evidence="1" type="ORF">GJ744_007609</name>
</gene>
<dbReference type="AlphaFoldDB" id="A0A8H7AM99"/>
<evidence type="ECO:0000313" key="1">
    <source>
        <dbReference type="EMBL" id="KAF7509571.1"/>
    </source>
</evidence>
<organism evidence="1 2">
    <name type="scientific">Endocarpon pusillum</name>
    <dbReference type="NCBI Taxonomy" id="364733"/>
    <lineage>
        <taxon>Eukaryota</taxon>
        <taxon>Fungi</taxon>
        <taxon>Dikarya</taxon>
        <taxon>Ascomycota</taxon>
        <taxon>Pezizomycotina</taxon>
        <taxon>Eurotiomycetes</taxon>
        <taxon>Chaetothyriomycetidae</taxon>
        <taxon>Verrucariales</taxon>
        <taxon>Verrucariaceae</taxon>
        <taxon>Endocarpon</taxon>
    </lineage>
</organism>
<comment type="caution">
    <text evidence="1">The sequence shown here is derived from an EMBL/GenBank/DDBJ whole genome shotgun (WGS) entry which is preliminary data.</text>
</comment>
<protein>
    <recommendedName>
        <fullName evidence="3">F-box domain-containing protein</fullName>
    </recommendedName>
</protein>
<sequence>MEVGSQDKPPPTLLELLSNTLVLDATLPYLALPTVLRLSAVSTAFHRLIYETPRVFRFLDLHRCRGAYVSPSVMPIDSGGHSWRAERLDENLTEDEFYSGPLRGIHSKLSKMGVMKDVQTLVLDGLGSVTHDVLSDILLSDQYHVRLLSVVACKNLNQRKFQRLLHYMCRPSRPEGSPRLKGVYVFGTNEAVVKQSQSRMSTGREGGVTALLGAQIGASTTSPPTITTNYPQSNPNPWFSPTGFVLPHVILASNTWEETLRVCRDIVVFDAVLCTHMHSEMAPYRSDAMNTYLASSGLTMPIATHALGPDGCAGCGAAPEDAPVWGQSDVTAFPLVSPPPFSGRLVDAVRPPSIPAGSSSKQQRLVVGCTWCLSDRHCQCCHRYWCGRCYDPQRRKRALQLEAQAEHDEGDAGAVAEELKRAEGASTTIIKVYNGLCTQYCAFSEDVAAGNGAMWG</sequence>
<reference evidence="1" key="1">
    <citation type="submission" date="2020-02" db="EMBL/GenBank/DDBJ databases">
        <authorList>
            <person name="Palmer J.M."/>
        </authorList>
    </citation>
    <scope>NUCLEOTIDE SEQUENCE</scope>
    <source>
        <strain evidence="1">EPUS1.4</strain>
        <tissue evidence="1">Thallus</tissue>
    </source>
</reference>
<name>A0A8H7AM99_9EURO</name>
<evidence type="ECO:0008006" key="3">
    <source>
        <dbReference type="Google" id="ProtNLM"/>
    </source>
</evidence>
<proteinExistence type="predicted"/>
<dbReference type="Proteomes" id="UP000606974">
    <property type="component" value="Unassembled WGS sequence"/>
</dbReference>
<accession>A0A8H7AM99</accession>
<dbReference type="EMBL" id="JAACFV010000039">
    <property type="protein sequence ID" value="KAF7509571.1"/>
    <property type="molecule type" value="Genomic_DNA"/>
</dbReference>
<evidence type="ECO:0000313" key="2">
    <source>
        <dbReference type="Proteomes" id="UP000606974"/>
    </source>
</evidence>